<evidence type="ECO:0000313" key="2">
    <source>
        <dbReference type="Proteomes" id="UP000095282"/>
    </source>
</evidence>
<feature type="region of interest" description="Disordered" evidence="1">
    <location>
        <begin position="255"/>
        <end position="274"/>
    </location>
</feature>
<dbReference type="WBParaSite" id="Csp11.Scaffold620.g6164.t1">
    <property type="protein sequence ID" value="Csp11.Scaffold620.g6164.t1"/>
    <property type="gene ID" value="Csp11.Scaffold620.g6164"/>
</dbReference>
<organism evidence="2 3">
    <name type="scientific">Caenorhabditis tropicalis</name>
    <dbReference type="NCBI Taxonomy" id="1561998"/>
    <lineage>
        <taxon>Eukaryota</taxon>
        <taxon>Metazoa</taxon>
        <taxon>Ecdysozoa</taxon>
        <taxon>Nematoda</taxon>
        <taxon>Chromadorea</taxon>
        <taxon>Rhabditida</taxon>
        <taxon>Rhabditina</taxon>
        <taxon>Rhabditomorpha</taxon>
        <taxon>Rhabditoidea</taxon>
        <taxon>Rhabditidae</taxon>
        <taxon>Peloderinae</taxon>
        <taxon>Caenorhabditis</taxon>
    </lineage>
</organism>
<accession>A0A1I7TI54</accession>
<sequence>MRACTTFLEFLRERASLPSYFCNDHGPNHCQSRLKRFLLGFRRGSSRNTQNHQVYGDLQGLREAIYAETQDTHERLLLRPPYRLSSGRSSSLTDIIGQEGSVERGYKWTVSAVTTVNFSVNGSSAEGFASDQTAVPKDILSTRHLGASNQDKELIKMVLAPMIPKFYFPGEETMIIKQLQEDLKVPEIKRLDSEASNESTPSHRIFLQPRISELRTKTRRRFSWREVQDHQDAHRSQGEKSKIIRKLQEDLKVSEEKRLDSGASNESKLKESELRGKALESQVKALKREMTLQEIWINDTEWGGKTARDKKVALEQFIAMQQAALNKIISQLEMENGYLKEKLREAMANEERFWKVQEVKEKMVEEEESTSKASRKRQRMDDEGRMGIDKRRREELDPFSHLSYRIL</sequence>
<feature type="region of interest" description="Disordered" evidence="1">
    <location>
        <begin position="363"/>
        <end position="392"/>
    </location>
</feature>
<feature type="compositionally biased region" description="Basic and acidic residues" evidence="1">
    <location>
        <begin position="379"/>
        <end position="392"/>
    </location>
</feature>
<dbReference type="AlphaFoldDB" id="A0A1I7TI54"/>
<protein>
    <submittedName>
        <fullName evidence="3">Protein CHUP1, chloroplastic</fullName>
    </submittedName>
</protein>
<dbReference type="Proteomes" id="UP000095282">
    <property type="component" value="Unplaced"/>
</dbReference>
<reference evidence="3" key="1">
    <citation type="submission" date="2016-11" db="UniProtKB">
        <authorList>
            <consortium name="WormBaseParasite"/>
        </authorList>
    </citation>
    <scope>IDENTIFICATION</scope>
</reference>
<keyword evidence="2" id="KW-1185">Reference proteome</keyword>
<evidence type="ECO:0000256" key="1">
    <source>
        <dbReference type="SAM" id="MobiDB-lite"/>
    </source>
</evidence>
<name>A0A1I7TI54_9PELO</name>
<proteinExistence type="predicted"/>
<evidence type="ECO:0000313" key="3">
    <source>
        <dbReference type="WBParaSite" id="Csp11.Scaffold620.g6164.t1"/>
    </source>
</evidence>